<dbReference type="Proteomes" id="UP000609121">
    <property type="component" value="Unassembled WGS sequence"/>
</dbReference>
<dbReference type="InterPro" id="IPR013078">
    <property type="entry name" value="His_Pase_superF_clade-1"/>
</dbReference>
<dbReference type="GO" id="GO:0005737">
    <property type="term" value="C:cytoplasm"/>
    <property type="evidence" value="ECO:0007669"/>
    <property type="project" value="TreeGrafter"/>
</dbReference>
<evidence type="ECO:0000313" key="1">
    <source>
        <dbReference type="EMBL" id="MBE3636640.1"/>
    </source>
</evidence>
<dbReference type="SMART" id="SM00855">
    <property type="entry name" value="PGAM"/>
    <property type="match status" value="1"/>
</dbReference>
<gene>
    <name evidence="1" type="ORF">ICN82_00305</name>
</gene>
<dbReference type="SUPFAM" id="SSF53254">
    <property type="entry name" value="Phosphoglycerate mutase-like"/>
    <property type="match status" value="1"/>
</dbReference>
<sequence length="192" mass="20842">MTAVLHWVRHGPTHARGMTGWTDLPADLSDAALIARLSAHLPAQARLVSSDLIRARATADALAGAGRARLPDDPDLREFHFGAWEGSRFAEIEARDPEAIAAFWQRPGPSRATGGESWDMLAARVSAAADRLAALGGQVIVVAHFGPILTQLRRARQVPVPEILAQHVEPLSVTRLRRDGAGWREETANHRP</sequence>
<proteinExistence type="predicted"/>
<dbReference type="PANTHER" id="PTHR48100">
    <property type="entry name" value="BROAD-SPECIFICITY PHOSPHATASE YOR283W-RELATED"/>
    <property type="match status" value="1"/>
</dbReference>
<dbReference type="InterPro" id="IPR029033">
    <property type="entry name" value="His_PPase_superfam"/>
</dbReference>
<organism evidence="1 2">
    <name type="scientific">Mangrovicoccus algicola</name>
    <dbReference type="NCBI Taxonomy" id="2771008"/>
    <lineage>
        <taxon>Bacteria</taxon>
        <taxon>Pseudomonadati</taxon>
        <taxon>Pseudomonadota</taxon>
        <taxon>Alphaproteobacteria</taxon>
        <taxon>Rhodobacterales</taxon>
        <taxon>Paracoccaceae</taxon>
        <taxon>Mangrovicoccus</taxon>
    </lineage>
</organism>
<evidence type="ECO:0000313" key="2">
    <source>
        <dbReference type="Proteomes" id="UP000609121"/>
    </source>
</evidence>
<dbReference type="Gene3D" id="3.40.50.1240">
    <property type="entry name" value="Phosphoglycerate mutase-like"/>
    <property type="match status" value="1"/>
</dbReference>
<dbReference type="EMBL" id="JACVXA010000001">
    <property type="protein sequence ID" value="MBE3636640.1"/>
    <property type="molecule type" value="Genomic_DNA"/>
</dbReference>
<reference evidence="1" key="1">
    <citation type="submission" date="2020-09" db="EMBL/GenBank/DDBJ databases">
        <title>A novel bacterium of genus Mangrovicoccus, isolated from South China Sea.</title>
        <authorList>
            <person name="Huang H."/>
            <person name="Mo K."/>
            <person name="Hu Y."/>
        </authorList>
    </citation>
    <scope>NUCLEOTIDE SEQUENCE</scope>
    <source>
        <strain evidence="1">HB182678</strain>
    </source>
</reference>
<protein>
    <submittedName>
        <fullName evidence="1">Histidine phosphatase family protein</fullName>
    </submittedName>
</protein>
<name>A0A8J6YSF2_9RHOB</name>
<dbReference type="PANTHER" id="PTHR48100:SF1">
    <property type="entry name" value="HISTIDINE PHOSPHATASE FAMILY PROTEIN-RELATED"/>
    <property type="match status" value="1"/>
</dbReference>
<accession>A0A8J6YSF2</accession>
<dbReference type="InterPro" id="IPR050275">
    <property type="entry name" value="PGM_Phosphatase"/>
</dbReference>
<keyword evidence="2" id="KW-1185">Reference proteome</keyword>
<dbReference type="AlphaFoldDB" id="A0A8J6YSF2"/>
<dbReference type="GO" id="GO:0016791">
    <property type="term" value="F:phosphatase activity"/>
    <property type="evidence" value="ECO:0007669"/>
    <property type="project" value="TreeGrafter"/>
</dbReference>
<comment type="caution">
    <text evidence="1">The sequence shown here is derived from an EMBL/GenBank/DDBJ whole genome shotgun (WGS) entry which is preliminary data.</text>
</comment>
<dbReference type="Pfam" id="PF00300">
    <property type="entry name" value="His_Phos_1"/>
    <property type="match status" value="1"/>
</dbReference>
<dbReference type="RefSeq" id="WP_193178824.1">
    <property type="nucleotide sequence ID" value="NZ_JACVXA010000001.1"/>
</dbReference>